<dbReference type="InterPro" id="IPR013324">
    <property type="entry name" value="RNA_pol_sigma_r3/r4-like"/>
</dbReference>
<reference evidence="3" key="1">
    <citation type="journal article" date="2019" name="Int. J. Syst. Evol. Microbiol.">
        <title>The Global Catalogue of Microorganisms (GCM) 10K type strain sequencing project: providing services to taxonomists for standard genome sequencing and annotation.</title>
        <authorList>
            <consortium name="The Broad Institute Genomics Platform"/>
            <consortium name="The Broad Institute Genome Sequencing Center for Infectious Disease"/>
            <person name="Wu L."/>
            <person name="Ma J."/>
        </authorList>
    </citation>
    <scope>NUCLEOTIDE SEQUENCE [LARGE SCALE GENOMIC DNA]</scope>
    <source>
        <strain evidence="3">KCTC 52232</strain>
    </source>
</reference>
<dbReference type="SUPFAM" id="SSF88659">
    <property type="entry name" value="Sigma3 and sigma4 domains of RNA polymerase sigma factors"/>
    <property type="match status" value="1"/>
</dbReference>
<sequence>MLKQDQVLHTKTLSISTLYDDYAAMLLGYIMEVIGDKKVAEDYLVKIFKGLAQNFTTINWNEGSNWCALQRYAKNQLAKFDYAAAGCNPPNATHSLPNKHLNEMTEEQKLIFCNIYYRKKTTAQLATEINRPEELVKKLLKEAFIIIRKYNEN</sequence>
<dbReference type="Pfam" id="PF04545">
    <property type="entry name" value="Sigma70_r4"/>
    <property type="match status" value="1"/>
</dbReference>
<accession>A0ABW5XQA7</accession>
<dbReference type="EMBL" id="JBHUON010000006">
    <property type="protein sequence ID" value="MFD2864362.1"/>
    <property type="molecule type" value="Genomic_DNA"/>
</dbReference>
<gene>
    <name evidence="2" type="ORF">ACFSYC_06640</name>
</gene>
<proteinExistence type="predicted"/>
<name>A0ABW5XQA7_9SPHI</name>
<protein>
    <submittedName>
        <fullName evidence="2">Sigma factor-like helix-turn-helix DNA-binding protein</fullName>
    </submittedName>
</protein>
<evidence type="ECO:0000259" key="1">
    <source>
        <dbReference type="Pfam" id="PF04545"/>
    </source>
</evidence>
<evidence type="ECO:0000313" key="3">
    <source>
        <dbReference type="Proteomes" id="UP001597601"/>
    </source>
</evidence>
<evidence type="ECO:0000313" key="2">
    <source>
        <dbReference type="EMBL" id="MFD2864362.1"/>
    </source>
</evidence>
<organism evidence="2 3">
    <name type="scientific">Mucilaginibacter antarcticus</name>
    <dbReference type="NCBI Taxonomy" id="1855725"/>
    <lineage>
        <taxon>Bacteria</taxon>
        <taxon>Pseudomonadati</taxon>
        <taxon>Bacteroidota</taxon>
        <taxon>Sphingobacteriia</taxon>
        <taxon>Sphingobacteriales</taxon>
        <taxon>Sphingobacteriaceae</taxon>
        <taxon>Mucilaginibacter</taxon>
    </lineage>
</organism>
<dbReference type="InterPro" id="IPR007630">
    <property type="entry name" value="RNA_pol_sigma70_r4"/>
</dbReference>
<dbReference type="Proteomes" id="UP001597601">
    <property type="component" value="Unassembled WGS sequence"/>
</dbReference>
<comment type="caution">
    <text evidence="2">The sequence shown here is derived from an EMBL/GenBank/DDBJ whole genome shotgun (WGS) entry which is preliminary data.</text>
</comment>
<feature type="domain" description="RNA polymerase sigma-70 region 4" evidence="1">
    <location>
        <begin position="101"/>
        <end position="144"/>
    </location>
</feature>
<dbReference type="RefSeq" id="WP_377124814.1">
    <property type="nucleotide sequence ID" value="NZ_JBHUHN010000001.1"/>
</dbReference>
<keyword evidence="3" id="KW-1185">Reference proteome</keyword>